<evidence type="ECO:0000313" key="3">
    <source>
        <dbReference type="Proteomes" id="UP000030066"/>
    </source>
</evidence>
<feature type="transmembrane region" description="Helical" evidence="1">
    <location>
        <begin position="135"/>
        <end position="153"/>
    </location>
</feature>
<dbReference type="AlphaFoldDB" id="A0A097ST21"/>
<evidence type="ECO:0000256" key="1">
    <source>
        <dbReference type="SAM" id="Phobius"/>
    </source>
</evidence>
<feature type="transmembrane region" description="Helical" evidence="1">
    <location>
        <begin position="345"/>
        <end position="367"/>
    </location>
</feature>
<gene>
    <name evidence="2" type="ORF">MGM1_3660</name>
</gene>
<dbReference type="EMBL" id="CP007711">
    <property type="protein sequence ID" value="AIV03738.1"/>
    <property type="molecule type" value="Genomic_DNA"/>
</dbReference>
<dbReference type="KEGG" id="mgj:MGM1_3660"/>
<keyword evidence="1" id="KW-1133">Transmembrane helix</keyword>
<accession>A0A097ST21</accession>
<dbReference type="STRING" id="1318617.MGM1_3660"/>
<name>A0A097ST21_9BACT</name>
<feature type="transmembrane region" description="Helical" evidence="1">
    <location>
        <begin position="379"/>
        <end position="402"/>
    </location>
</feature>
<keyword evidence="1" id="KW-0472">Membrane</keyword>
<organism evidence="2 3">
    <name type="scientific">Candidatus Malacoplasma girerdii</name>
    <dbReference type="NCBI Taxonomy" id="1318617"/>
    <lineage>
        <taxon>Bacteria</taxon>
        <taxon>Bacillati</taxon>
        <taxon>Mycoplasmatota</taxon>
        <taxon>Mycoplasmoidales</taxon>
        <taxon>Mycoplasmoidaceae</taxon>
        <taxon>Malacoplasma</taxon>
    </lineage>
</organism>
<keyword evidence="3" id="KW-1185">Reference proteome</keyword>
<evidence type="ECO:0000313" key="2">
    <source>
        <dbReference type="EMBL" id="AIV03738.1"/>
    </source>
</evidence>
<feature type="transmembrane region" description="Helical" evidence="1">
    <location>
        <begin position="58"/>
        <end position="84"/>
    </location>
</feature>
<dbReference type="HOGENOM" id="CLU_616344_0_0_14"/>
<proteinExistence type="predicted"/>
<dbReference type="Proteomes" id="UP000030066">
    <property type="component" value="Chromosome"/>
</dbReference>
<feature type="transmembrane region" description="Helical" evidence="1">
    <location>
        <begin position="173"/>
        <end position="198"/>
    </location>
</feature>
<protein>
    <submittedName>
        <fullName evidence="2">Uncharacterized protein</fullName>
    </submittedName>
</protein>
<feature type="transmembrane region" description="Helical" evidence="1">
    <location>
        <begin position="408"/>
        <end position="427"/>
    </location>
</feature>
<feature type="transmembrane region" description="Helical" evidence="1">
    <location>
        <begin position="251"/>
        <end position="272"/>
    </location>
</feature>
<reference evidence="2 3" key="1">
    <citation type="journal article" date="2014" name="PLoS ONE">
        <title>An emerging Mycoplasma associated with trichomoniasis, vaginal infection and disease.</title>
        <authorList>
            <consortium name="Vaginal Microbiome Consortium"/>
            <person name="Fettweis J.M."/>
            <person name="Serrano M.G."/>
            <person name="Huang B."/>
            <person name="Brooks J.P."/>
            <person name="Glascock A.L."/>
            <person name="Sheth N.U."/>
            <person name="Strauss J.F.III."/>
            <person name="Jefferson K.K."/>
            <person name="Buck G.A."/>
        </authorList>
    </citation>
    <scope>NUCLEOTIDE SEQUENCE [LARGE SCALE GENOMIC DNA]</scope>
    <source>
        <strain evidence="2 3">VCU_M1</strain>
    </source>
</reference>
<feature type="transmembrane region" description="Helical" evidence="1">
    <location>
        <begin position="218"/>
        <end position="239"/>
    </location>
</feature>
<keyword evidence="1" id="KW-0812">Transmembrane</keyword>
<sequence length="444" mass="50221">MSINDIIKDETESTFFATNEERLLLTRPVNNKELKLESKKIETSKVTSKYFENKACKLSLLSVMLILGTLLLIFIGLIIVGTLFDLKISKTLAFSLGWNGQIAKVIIPDKTSIINYYEFFGGIAATDYFSQISSLFLSIPVFIILMCAFGILYTNAKGIKNGFLKYFTKSSMFILGVLASVFAMYSVFFPNLLTLINGLIFSNNYYNLNDMAVFTKRIVVSLVVFVILSIFLMIFINLAISKMRQLIVCELLRWSLIVIVAFVINTLIIHIFNSSFSRMPYNYYYAISNTKEVQIGDKIMSGSNFADKYLGGFYAWYYGARHASSPIFNALFPFMHNAYGYSQSGFMSTVMGFNSIAFCSIIILPFLSRAFNANKAKYTVWVLGIMGMILTLFSELVSGNAYLSSITWSWFISTIILILMFIAFTVGTPKLNEWSTLTVYSRKD</sequence>